<evidence type="ECO:0000313" key="3">
    <source>
        <dbReference type="Proteomes" id="UP000734854"/>
    </source>
</evidence>
<dbReference type="AlphaFoldDB" id="A0A8J5FGQ2"/>
<dbReference type="InterPro" id="IPR002885">
    <property type="entry name" value="PPR_rpt"/>
</dbReference>
<gene>
    <name evidence="2" type="ORF">ZIOFF_055586</name>
</gene>
<dbReference type="OrthoDB" id="778140at2759"/>
<reference evidence="2 3" key="1">
    <citation type="submission" date="2020-08" db="EMBL/GenBank/DDBJ databases">
        <title>Plant Genome Project.</title>
        <authorList>
            <person name="Zhang R.-G."/>
        </authorList>
    </citation>
    <scope>NUCLEOTIDE SEQUENCE [LARGE SCALE GENOMIC DNA]</scope>
    <source>
        <tissue evidence="2">Rhizome</tissue>
    </source>
</reference>
<feature type="region of interest" description="Disordered" evidence="1">
    <location>
        <begin position="119"/>
        <end position="150"/>
    </location>
</feature>
<name>A0A8J5FGQ2_ZINOF</name>
<comment type="caution">
    <text evidence="2">The sequence shown here is derived from an EMBL/GenBank/DDBJ whole genome shotgun (WGS) entry which is preliminary data.</text>
</comment>
<evidence type="ECO:0008006" key="4">
    <source>
        <dbReference type="Google" id="ProtNLM"/>
    </source>
</evidence>
<dbReference type="PANTHER" id="PTHR47930:SF2">
    <property type="entry name" value="PENTATRICOPEPTIDE REPEAT PROTEIN (AFU_ORTHOLOGUE AFUA_8G04250)"/>
    <property type="match status" value="1"/>
</dbReference>
<protein>
    <recommendedName>
        <fullName evidence="4">Pentatricopeptide repeat-containing protein</fullName>
    </recommendedName>
</protein>
<accession>A0A8J5FGQ2</accession>
<dbReference type="PANTHER" id="PTHR47930">
    <property type="entry name" value="YALI0C12947P"/>
    <property type="match status" value="1"/>
</dbReference>
<proteinExistence type="predicted"/>
<evidence type="ECO:0000313" key="2">
    <source>
        <dbReference type="EMBL" id="KAG6487005.1"/>
    </source>
</evidence>
<evidence type="ECO:0000256" key="1">
    <source>
        <dbReference type="SAM" id="MobiDB-lite"/>
    </source>
</evidence>
<dbReference type="Pfam" id="PF01535">
    <property type="entry name" value="PPR"/>
    <property type="match status" value="1"/>
</dbReference>
<sequence>MECRHLLTSSSSLPPVARAIYRTRCCSSHGRIAASALRAWSRRKPPEILLHPRRPKQPPDMGIPRMPLDMVGGYRQLLDEEKPAADGDDGSEWSALELEAISALFDRPMAQKPVKSVVKRPLPLPTPHKGRPPGFPSPKRHVRSASGSSLAPRCSFADRVRKNPEALIGIAREIAALPADSDACEVLDRWRRFLRKGSLSMTVRELGHMGLPDRALQTLCWVQKEPSLFPDDRTLASAVEVLARCGQLRIEADLSRYLNSASRPVIEAMARGFLKAGRLSRARKILLFAKDNHRTLDPGIYAKLISEAGKTPDGYRLAAAVLDELGEREDFDLEPQDCTAVMKVCIKLERFEALENLFHWYKLSRRHPTVVMYTTVIHSKYCEKKFREALALVWEMESSGCPFDLPAYRVVIRLVVALNDLGRATRYFSKLKDAGFSPTCDIYHDMITVNAASGRLAKCRQLRKEAEMAGLRLDGKTLSMLSELESKAFSKG</sequence>
<dbReference type="EMBL" id="JACMSC010000015">
    <property type="protein sequence ID" value="KAG6487005.1"/>
    <property type="molecule type" value="Genomic_DNA"/>
</dbReference>
<dbReference type="Proteomes" id="UP000734854">
    <property type="component" value="Unassembled WGS sequence"/>
</dbReference>
<keyword evidence="3" id="KW-1185">Reference proteome</keyword>
<organism evidence="2 3">
    <name type="scientific">Zingiber officinale</name>
    <name type="common">Ginger</name>
    <name type="synonym">Amomum zingiber</name>
    <dbReference type="NCBI Taxonomy" id="94328"/>
    <lineage>
        <taxon>Eukaryota</taxon>
        <taxon>Viridiplantae</taxon>
        <taxon>Streptophyta</taxon>
        <taxon>Embryophyta</taxon>
        <taxon>Tracheophyta</taxon>
        <taxon>Spermatophyta</taxon>
        <taxon>Magnoliopsida</taxon>
        <taxon>Liliopsida</taxon>
        <taxon>Zingiberales</taxon>
        <taxon>Zingiberaceae</taxon>
        <taxon>Zingiber</taxon>
    </lineage>
</organism>